<evidence type="ECO:0008006" key="3">
    <source>
        <dbReference type="Google" id="ProtNLM"/>
    </source>
</evidence>
<dbReference type="Gene3D" id="3.30.70.100">
    <property type="match status" value="1"/>
</dbReference>
<protein>
    <recommendedName>
        <fullName evidence="3">Antibiotic biosynthesis monooxygenase</fullName>
    </recommendedName>
</protein>
<dbReference type="InterPro" id="IPR011008">
    <property type="entry name" value="Dimeric_a/b-barrel"/>
</dbReference>
<evidence type="ECO:0000313" key="2">
    <source>
        <dbReference type="Proteomes" id="UP000006892"/>
    </source>
</evidence>
<organism evidence="1">
    <name type="scientific">Rhodococcus hoagii (strain 103S)</name>
    <name type="common">Rhodococcus equi</name>
    <dbReference type="NCBI Taxonomy" id="685727"/>
    <lineage>
        <taxon>Bacteria</taxon>
        <taxon>Bacillati</taxon>
        <taxon>Actinomycetota</taxon>
        <taxon>Actinomycetes</taxon>
        <taxon>Mycobacteriales</taxon>
        <taxon>Nocardiaceae</taxon>
        <taxon>Prescottella</taxon>
    </lineage>
</organism>
<dbReference type="KEGG" id="req:REQ_22520"/>
<dbReference type="AlphaFoldDB" id="A0A3S5Y742"/>
<accession>A0A3S5Y742</accession>
<proteinExistence type="predicted"/>
<name>A0A3S5Y742_RHOH1</name>
<evidence type="ECO:0000313" key="1">
    <source>
        <dbReference type="EMBL" id="CBH48302.1"/>
    </source>
</evidence>
<dbReference type="SUPFAM" id="SSF54909">
    <property type="entry name" value="Dimeric alpha+beta barrel"/>
    <property type="match status" value="1"/>
</dbReference>
<gene>
    <name evidence="1" type="ordered locus">REQ_22520</name>
</gene>
<reference evidence="1" key="1">
    <citation type="journal article" date="2010" name="PLoS Genet.">
        <title>The genome of a pathogenic rhodococcus: cooptive virulence underpinned by key gene acquisitions.</title>
        <authorList>
            <person name="Letek M."/>
            <person name="Gonzalez P."/>
            <person name="Macarthur I."/>
            <person name="Rodriguez H."/>
            <person name="Freeman T.C."/>
            <person name="Valero-Rello A."/>
            <person name="Blanco M."/>
            <person name="Buckley T."/>
            <person name="Cherevach I."/>
            <person name="Fahey R."/>
            <person name="Hapeshi A."/>
            <person name="Holdstock J."/>
            <person name="Leadon D."/>
            <person name="Navas J."/>
            <person name="Ocampo A."/>
            <person name="Quail M.A."/>
            <person name="Sanders M."/>
            <person name="Scortti M.M."/>
            <person name="Prescott J.F."/>
            <person name="Fogarty U."/>
            <person name="Meijer W.G."/>
            <person name="Parkhill J."/>
            <person name="Bentley S.D."/>
            <person name="Vazquez-Boland J.A."/>
        </authorList>
    </citation>
    <scope>NUCLEOTIDE SEQUENCE [LARGE SCALE GENOMIC DNA]</scope>
    <source>
        <strain evidence="1 2">103S</strain>
    </source>
</reference>
<dbReference type="Proteomes" id="UP001154400">
    <property type="component" value="Chromosome"/>
</dbReference>
<dbReference type="EMBL" id="FN563149">
    <property type="protein sequence ID" value="CBH48302.1"/>
    <property type="molecule type" value="Genomic_DNA"/>
</dbReference>
<sequence length="102" mass="11439">MTEILRIDKFHVPEASLPEFLATVGQTHEVLGRLDGLVANDVVRLQEGESYFNVVTVVKWRDRHAHDAAGRVMADRARATGFDRTAFWDRLGVEADLGIYTA</sequence>
<dbReference type="RefSeq" id="WP_013415969.1">
    <property type="nucleotide sequence ID" value="NC_014659.1"/>
</dbReference>